<evidence type="ECO:0000313" key="3">
    <source>
        <dbReference type="Proteomes" id="UP001620405"/>
    </source>
</evidence>
<keyword evidence="1" id="KW-1133">Transmembrane helix</keyword>
<reference evidence="2 3" key="1">
    <citation type="submission" date="2020-10" db="EMBL/GenBank/DDBJ databases">
        <title>Phylogeny of dyella-like bacteria.</title>
        <authorList>
            <person name="Fu J."/>
        </authorList>
    </citation>
    <scope>NUCLEOTIDE SEQUENCE [LARGE SCALE GENOMIC DNA]</scope>
    <source>
        <strain evidence="2 3">DHOB07</strain>
    </source>
</reference>
<dbReference type="InterPro" id="IPR025495">
    <property type="entry name" value="DUF4386"/>
</dbReference>
<feature type="transmembrane region" description="Helical" evidence="1">
    <location>
        <begin position="63"/>
        <end position="84"/>
    </location>
</feature>
<feature type="transmembrane region" description="Helical" evidence="1">
    <location>
        <begin position="182"/>
        <end position="201"/>
    </location>
</feature>
<accession>A0ABW8IT33</accession>
<gene>
    <name evidence="2" type="ORF">ISP13_03405</name>
</gene>
<name>A0ABW8IT33_9GAMM</name>
<protein>
    <submittedName>
        <fullName evidence="2">DUF4386 domain-containing protein</fullName>
    </submittedName>
</protein>
<feature type="transmembrane region" description="Helical" evidence="1">
    <location>
        <begin position="21"/>
        <end position="43"/>
    </location>
</feature>
<feature type="transmembrane region" description="Helical" evidence="1">
    <location>
        <begin position="207"/>
        <end position="231"/>
    </location>
</feature>
<organism evidence="2 3">
    <name type="scientific">Dyella lipolytica</name>
    <dbReference type="NCBI Taxonomy" id="1867835"/>
    <lineage>
        <taxon>Bacteria</taxon>
        <taxon>Pseudomonadati</taxon>
        <taxon>Pseudomonadota</taxon>
        <taxon>Gammaproteobacteria</taxon>
        <taxon>Lysobacterales</taxon>
        <taxon>Rhodanobacteraceae</taxon>
        <taxon>Dyella</taxon>
    </lineage>
</organism>
<sequence>MMSHADSERFPPRRLARIAGILALIGIVTGAFDIGYVRNALIVNGDVAATVHNILAHETLFRFGFSAHLLLLLCNIPGEIIIFILMRRVNVIVAATAMCCGLVGTAIEGLDMLNAYVPLKLAIEGSNLGAFNPEQLQVLSYVSLQLQDAGLLISFVFYGLDELLGGYLIFRSGFLPRLIGILFSLAGLCYFTHGFLSFLAPSLDARLYPYILFPCLPGEGSTALWLAIVGLNVEKWRMWMSEPQGEVFAPFPLA</sequence>
<feature type="transmembrane region" description="Helical" evidence="1">
    <location>
        <begin position="91"/>
        <end position="110"/>
    </location>
</feature>
<comment type="caution">
    <text evidence="2">The sequence shown here is derived from an EMBL/GenBank/DDBJ whole genome shotgun (WGS) entry which is preliminary data.</text>
</comment>
<keyword evidence="1" id="KW-0472">Membrane</keyword>
<evidence type="ECO:0000256" key="1">
    <source>
        <dbReference type="SAM" id="Phobius"/>
    </source>
</evidence>
<dbReference type="RefSeq" id="WP_284400190.1">
    <property type="nucleotide sequence ID" value="NZ_BSNQ01000005.1"/>
</dbReference>
<dbReference type="EMBL" id="JADIKG010000010">
    <property type="protein sequence ID" value="MFK2872565.1"/>
    <property type="molecule type" value="Genomic_DNA"/>
</dbReference>
<keyword evidence="3" id="KW-1185">Reference proteome</keyword>
<evidence type="ECO:0000313" key="2">
    <source>
        <dbReference type="EMBL" id="MFK2872565.1"/>
    </source>
</evidence>
<proteinExistence type="predicted"/>
<dbReference type="Proteomes" id="UP001620405">
    <property type="component" value="Unassembled WGS sequence"/>
</dbReference>
<keyword evidence="1" id="KW-0812">Transmembrane</keyword>
<dbReference type="Pfam" id="PF14329">
    <property type="entry name" value="DUF4386"/>
    <property type="match status" value="1"/>
</dbReference>
<feature type="transmembrane region" description="Helical" evidence="1">
    <location>
        <begin position="149"/>
        <end position="170"/>
    </location>
</feature>